<feature type="compositionally biased region" description="Basic and acidic residues" evidence="1">
    <location>
        <begin position="1"/>
        <end position="10"/>
    </location>
</feature>
<dbReference type="Gene3D" id="3.30.450.20">
    <property type="entry name" value="PAS domain"/>
    <property type="match status" value="1"/>
</dbReference>
<feature type="compositionally biased region" description="Basic and acidic residues" evidence="1">
    <location>
        <begin position="333"/>
        <end position="343"/>
    </location>
</feature>
<organism evidence="3 4">
    <name type="scientific">Vitrella brassicaformis (strain CCMP3155)</name>
    <dbReference type="NCBI Taxonomy" id="1169540"/>
    <lineage>
        <taxon>Eukaryota</taxon>
        <taxon>Sar</taxon>
        <taxon>Alveolata</taxon>
        <taxon>Colpodellida</taxon>
        <taxon>Vitrellaceae</taxon>
        <taxon>Vitrella</taxon>
    </lineage>
</organism>
<feature type="region of interest" description="Disordered" evidence="1">
    <location>
        <begin position="264"/>
        <end position="361"/>
    </location>
</feature>
<keyword evidence="4" id="KW-1185">Reference proteome</keyword>
<dbReference type="Proteomes" id="UP000041254">
    <property type="component" value="Unassembled WGS sequence"/>
</dbReference>
<feature type="compositionally biased region" description="Low complexity" evidence="1">
    <location>
        <begin position="264"/>
        <end position="278"/>
    </location>
</feature>
<evidence type="ECO:0000313" key="4">
    <source>
        <dbReference type="Proteomes" id="UP000041254"/>
    </source>
</evidence>
<feature type="region of interest" description="Disordered" evidence="1">
    <location>
        <begin position="909"/>
        <end position="955"/>
    </location>
</feature>
<dbReference type="InterPro" id="IPR013656">
    <property type="entry name" value="PAS_4"/>
</dbReference>
<feature type="compositionally biased region" description="Polar residues" evidence="1">
    <location>
        <begin position="300"/>
        <end position="326"/>
    </location>
</feature>
<dbReference type="STRING" id="1169540.A0A0G4FHD9"/>
<evidence type="ECO:0000259" key="2">
    <source>
        <dbReference type="SMART" id="SM00065"/>
    </source>
</evidence>
<feature type="compositionally biased region" description="Basic and acidic residues" evidence="1">
    <location>
        <begin position="279"/>
        <end position="293"/>
    </location>
</feature>
<feature type="region of interest" description="Disordered" evidence="1">
    <location>
        <begin position="1"/>
        <end position="34"/>
    </location>
</feature>
<dbReference type="InterPro" id="IPR003018">
    <property type="entry name" value="GAF"/>
</dbReference>
<feature type="domain" description="GAF" evidence="2">
    <location>
        <begin position="610"/>
        <end position="757"/>
    </location>
</feature>
<name>A0A0G4FHD9_VITBC</name>
<accession>A0A0G4FHD9</accession>
<dbReference type="Pfam" id="PF01590">
    <property type="entry name" value="GAF"/>
    <property type="match status" value="2"/>
</dbReference>
<protein>
    <recommendedName>
        <fullName evidence="2">GAF domain-containing protein</fullName>
    </recommendedName>
</protein>
<sequence length="955" mass="104530">MYQRPAEKVFEPLPLNSRTHVMSTRSTPLDNDHTPDPQYAATAVATAAATATATTFPSSFFNPSRASLPRSSQRHSSLHLPPLTVREGRSARLSALAAGLGMAALPGHISVPSVKWQNLQGEVKVLEGRVASLQETVRAKEMTIAAQKQTVDYQEGQIKRLRDTVFLLRSQVAELVETMNRHLIEVPPLSKLPATDEVLENAHAYKAAHSHDVAKGLQHKFQQDLANALPPAPTTEPRAARRKTTVMLRASVKPPTAAAEAALAVTSEGSSLPATTAAARRDAAETVERERKTDKRRRQFQSLSLGNNPTATREEASQPQLQTATHTAAWPVDTRDRERDGDQARVTPATGGPSPVERDSAAVTTMGKRELHPSRLYSFEATPLLKSILTCQFRKEEMQQILRFLLGNEARSLFEEKCLQLVVEATIFYLVSKNIVFHNDLQKFIPQWLQILVDVVEAERGSIFIFDPDRGELFSRCLTGSFSMPIRVKKGAGIIGSVFESGVPLLIDDVYKDPRFNPTVDKGTKFRTKSVLCVPLRLGPKVVGVVQLLNKRCNSGDGCFTEADFELAQSLGNLITPGLTSPKLHRKLRYHYDNEKRLIKQAISGTKERIMSPLVREVMRGVANILQAERCTLFLSDAARGKLWAIVAQGIDNIQIEIPENRGIAGAVFMNNILLNIPDAYKDPRFNQAVDRESGFRTRTILGSPIRHPIGGQPIGVIQAINKLGGVFTRNDEDRMNELCSIVASILLTSESLEELTLSAELNERVFQCLSVALIVVSAQGSVIKMNSEAADVFYLESAQQWLGRHLSELFGRTNPQLLAMWTQAVEGDNEVHTHTRIYPFTTTATGGTTSSGGGGADAAEGTVKAVRVLPITSDESAHGVIFLLSDPLEGGLSPRSAAAALKSRTFSTVEGERPSDLPQQLKGVLKRSGTFSPGSPRSGDEAQQRRTFITQSPV</sequence>
<evidence type="ECO:0000313" key="3">
    <source>
        <dbReference type="EMBL" id="CEM12878.1"/>
    </source>
</evidence>
<dbReference type="Pfam" id="PF08448">
    <property type="entry name" value="PAS_4"/>
    <property type="match status" value="1"/>
</dbReference>
<dbReference type="SUPFAM" id="SSF55785">
    <property type="entry name" value="PYP-like sensor domain (PAS domain)"/>
    <property type="match status" value="1"/>
</dbReference>
<evidence type="ECO:0000256" key="1">
    <source>
        <dbReference type="SAM" id="MobiDB-lite"/>
    </source>
</evidence>
<dbReference type="SMART" id="SM00065">
    <property type="entry name" value="GAF"/>
    <property type="match status" value="2"/>
</dbReference>
<feature type="domain" description="GAF" evidence="2">
    <location>
        <begin position="440"/>
        <end position="589"/>
    </location>
</feature>
<dbReference type="SUPFAM" id="SSF55781">
    <property type="entry name" value="GAF domain-like"/>
    <property type="match status" value="2"/>
</dbReference>
<dbReference type="EMBL" id="CDMY01000438">
    <property type="protein sequence ID" value="CEM12878.1"/>
    <property type="molecule type" value="Genomic_DNA"/>
</dbReference>
<dbReference type="InParanoid" id="A0A0G4FHD9"/>
<dbReference type="AlphaFoldDB" id="A0A0G4FHD9"/>
<reference evidence="3 4" key="1">
    <citation type="submission" date="2014-11" db="EMBL/GenBank/DDBJ databases">
        <authorList>
            <person name="Zhu J."/>
            <person name="Qi W."/>
            <person name="Song R."/>
        </authorList>
    </citation>
    <scope>NUCLEOTIDE SEQUENCE [LARGE SCALE GENOMIC DNA]</scope>
</reference>
<feature type="compositionally biased region" description="Polar residues" evidence="1">
    <location>
        <begin position="946"/>
        <end position="955"/>
    </location>
</feature>
<dbReference type="InterPro" id="IPR035965">
    <property type="entry name" value="PAS-like_dom_sf"/>
</dbReference>
<gene>
    <name evidence="3" type="ORF">Vbra_15475</name>
</gene>
<dbReference type="PANTHER" id="PTHR43155">
    <property type="entry name" value="CYCLIC DI-GMP PHOSPHODIESTERASE PA4108-RELATED"/>
    <property type="match status" value="1"/>
</dbReference>
<feature type="compositionally biased region" description="Polar residues" evidence="1">
    <location>
        <begin position="16"/>
        <end position="29"/>
    </location>
</feature>
<dbReference type="InterPro" id="IPR029016">
    <property type="entry name" value="GAF-like_dom_sf"/>
</dbReference>
<dbReference type="OrthoDB" id="430821at2759"/>
<dbReference type="PANTHER" id="PTHR43155:SF2">
    <property type="entry name" value="CYCLIC DI-GMP PHOSPHODIESTERASE PA4108"/>
    <property type="match status" value="1"/>
</dbReference>
<dbReference type="VEuPathDB" id="CryptoDB:Vbra_15475"/>
<dbReference type="Gene3D" id="3.30.450.40">
    <property type="match status" value="2"/>
</dbReference>
<proteinExistence type="predicted"/>